<comment type="caution">
    <text evidence="5">The sequence shown here is derived from an EMBL/GenBank/DDBJ whole genome shotgun (WGS) entry which is preliminary data.</text>
</comment>
<sequence>MDTLTAPVPANEMERLTVLAELDLDYSALNDNLKSLSKLAAKIAGTEISMVNLIDSFTQWTVSNYGLDLDQMNREDSVCQYTIMQDEGYEVLDLAADDRFKEKFYVTSDPNLRYYYGVPLRADNGVNLGALCVLDTQLRVLSPEKIEMLKIIADEIVNRLRALRVIESMRGQINEATENQRRVAHDIRGPLGGIIGLARIISEQGDENTMEEVLEFIGLIQKSGHSILELADEILSIKAVPAENANKLGNDEFNQVTFKEKLIKLYTPQALNKKIKFTVNTSADTQNIPFLKNKLLQIVGNLISNAIKFTPEGGSVSTHLSIDAVDQGRSLQIKVEDSGVGLSPDKIQQILSGQGESTTGTGGEQGYGFGLALVKHLIDGLKGNLQVVSTTGNGTVFTVSLPQAISKI</sequence>
<dbReference type="InterPro" id="IPR036097">
    <property type="entry name" value="HisK_dim/P_sf"/>
</dbReference>
<dbReference type="PRINTS" id="PR00344">
    <property type="entry name" value="BCTRLSENSOR"/>
</dbReference>
<organism evidence="5 6">
    <name type="scientific">Mucilaginibacter terrae</name>
    <dbReference type="NCBI Taxonomy" id="1955052"/>
    <lineage>
        <taxon>Bacteria</taxon>
        <taxon>Pseudomonadati</taxon>
        <taxon>Bacteroidota</taxon>
        <taxon>Sphingobacteriia</taxon>
        <taxon>Sphingobacteriales</taxon>
        <taxon>Sphingobacteriaceae</taxon>
        <taxon>Mucilaginibacter</taxon>
    </lineage>
</organism>
<keyword evidence="6" id="KW-1185">Reference proteome</keyword>
<gene>
    <name evidence="5" type="ORF">QE417_004672</name>
</gene>
<dbReference type="EC" id="2.7.13.3" evidence="2"/>
<dbReference type="InterPro" id="IPR003594">
    <property type="entry name" value="HATPase_dom"/>
</dbReference>
<keyword evidence="5" id="KW-0808">Transferase</keyword>
<protein>
    <recommendedName>
        <fullName evidence="2">histidine kinase</fullName>
        <ecNumber evidence="2">2.7.13.3</ecNumber>
    </recommendedName>
</protein>
<dbReference type="InterPro" id="IPR029016">
    <property type="entry name" value="GAF-like_dom_sf"/>
</dbReference>
<comment type="catalytic activity">
    <reaction evidence="1">
        <text>ATP + protein L-histidine = ADP + protein N-phospho-L-histidine.</text>
        <dbReference type="EC" id="2.7.13.3"/>
    </reaction>
</comment>
<dbReference type="SMART" id="SM00387">
    <property type="entry name" value="HATPase_c"/>
    <property type="match status" value="1"/>
</dbReference>
<name>A0ABU3H0Q7_9SPHI</name>
<proteinExistence type="predicted"/>
<dbReference type="Pfam" id="PF00512">
    <property type="entry name" value="HisKA"/>
    <property type="match status" value="1"/>
</dbReference>
<dbReference type="EMBL" id="JAVLVU010000001">
    <property type="protein sequence ID" value="MDT3405600.1"/>
    <property type="molecule type" value="Genomic_DNA"/>
</dbReference>
<dbReference type="SUPFAM" id="SSF55781">
    <property type="entry name" value="GAF domain-like"/>
    <property type="match status" value="1"/>
</dbReference>
<accession>A0ABU3H0Q7</accession>
<dbReference type="InterPro" id="IPR003661">
    <property type="entry name" value="HisK_dim/P_dom"/>
</dbReference>
<dbReference type="SMART" id="SM00388">
    <property type="entry name" value="HisKA"/>
    <property type="match status" value="1"/>
</dbReference>
<dbReference type="GO" id="GO:0016301">
    <property type="term" value="F:kinase activity"/>
    <property type="evidence" value="ECO:0007669"/>
    <property type="project" value="UniProtKB-KW"/>
</dbReference>
<dbReference type="InterPro" id="IPR004358">
    <property type="entry name" value="Sig_transdc_His_kin-like_C"/>
</dbReference>
<dbReference type="PANTHER" id="PTHR43102">
    <property type="entry name" value="SLR1143 PROTEIN"/>
    <property type="match status" value="1"/>
</dbReference>
<dbReference type="Proteomes" id="UP001258315">
    <property type="component" value="Unassembled WGS sequence"/>
</dbReference>
<dbReference type="Pfam" id="PF02518">
    <property type="entry name" value="HATPase_c"/>
    <property type="match status" value="1"/>
</dbReference>
<evidence type="ECO:0000256" key="1">
    <source>
        <dbReference type="ARBA" id="ARBA00000085"/>
    </source>
</evidence>
<evidence type="ECO:0000313" key="5">
    <source>
        <dbReference type="EMBL" id="MDT3405600.1"/>
    </source>
</evidence>
<dbReference type="PROSITE" id="PS50109">
    <property type="entry name" value="HIS_KIN"/>
    <property type="match status" value="1"/>
</dbReference>
<dbReference type="CDD" id="cd00082">
    <property type="entry name" value="HisKA"/>
    <property type="match status" value="1"/>
</dbReference>
<reference evidence="6" key="1">
    <citation type="submission" date="2023-07" db="EMBL/GenBank/DDBJ databases">
        <title>Functional and genomic diversity of the sorghum phyllosphere microbiome.</title>
        <authorList>
            <person name="Shade A."/>
        </authorList>
    </citation>
    <scope>NUCLEOTIDE SEQUENCE [LARGE SCALE GENOMIC DNA]</scope>
    <source>
        <strain evidence="6">SORGH_AS_0422</strain>
    </source>
</reference>
<evidence type="ECO:0000256" key="3">
    <source>
        <dbReference type="ARBA" id="ARBA00022553"/>
    </source>
</evidence>
<dbReference type="Gene3D" id="3.30.450.40">
    <property type="match status" value="1"/>
</dbReference>
<dbReference type="InterPro" id="IPR005467">
    <property type="entry name" value="His_kinase_dom"/>
</dbReference>
<keyword evidence="3" id="KW-0597">Phosphoprotein</keyword>
<feature type="domain" description="Histidine kinase" evidence="4">
    <location>
        <begin position="182"/>
        <end position="405"/>
    </location>
</feature>
<dbReference type="Gene3D" id="3.30.565.10">
    <property type="entry name" value="Histidine kinase-like ATPase, C-terminal domain"/>
    <property type="match status" value="1"/>
</dbReference>
<dbReference type="SUPFAM" id="SSF55874">
    <property type="entry name" value="ATPase domain of HSP90 chaperone/DNA topoisomerase II/histidine kinase"/>
    <property type="match status" value="1"/>
</dbReference>
<evidence type="ECO:0000313" key="6">
    <source>
        <dbReference type="Proteomes" id="UP001258315"/>
    </source>
</evidence>
<dbReference type="PANTHER" id="PTHR43102:SF2">
    <property type="entry name" value="GAF DOMAIN-CONTAINING PROTEIN"/>
    <property type="match status" value="1"/>
</dbReference>
<keyword evidence="5" id="KW-0418">Kinase</keyword>
<evidence type="ECO:0000259" key="4">
    <source>
        <dbReference type="PROSITE" id="PS50109"/>
    </source>
</evidence>
<dbReference type="RefSeq" id="WP_311954368.1">
    <property type="nucleotide sequence ID" value="NZ_JAVLVU010000001.1"/>
</dbReference>
<evidence type="ECO:0000256" key="2">
    <source>
        <dbReference type="ARBA" id="ARBA00012438"/>
    </source>
</evidence>
<dbReference type="SUPFAM" id="SSF47384">
    <property type="entry name" value="Homodimeric domain of signal transducing histidine kinase"/>
    <property type="match status" value="1"/>
</dbReference>
<dbReference type="InterPro" id="IPR036890">
    <property type="entry name" value="HATPase_C_sf"/>
</dbReference>
<dbReference type="Gene3D" id="1.10.287.130">
    <property type="match status" value="1"/>
</dbReference>